<dbReference type="InterPro" id="IPR029787">
    <property type="entry name" value="Nucleotide_cyclase"/>
</dbReference>
<feature type="domain" description="HD" evidence="3">
    <location>
        <begin position="364"/>
        <end position="486"/>
    </location>
</feature>
<dbReference type="InterPro" id="IPR000160">
    <property type="entry name" value="GGDEF_dom"/>
</dbReference>
<dbReference type="GO" id="GO:0016787">
    <property type="term" value="F:hydrolase activity"/>
    <property type="evidence" value="ECO:0007669"/>
    <property type="project" value="UniProtKB-KW"/>
</dbReference>
<dbReference type="Gene3D" id="1.10.3210.10">
    <property type="entry name" value="Hypothetical protein af1432"/>
    <property type="match status" value="1"/>
</dbReference>
<keyword evidence="1" id="KW-1133">Transmembrane helix</keyword>
<keyword evidence="6" id="KW-1185">Reference proteome</keyword>
<accession>A0A0L6JKC4</accession>
<dbReference type="SUPFAM" id="SSF109604">
    <property type="entry name" value="HD-domain/PDEase-like"/>
    <property type="match status" value="1"/>
</dbReference>
<dbReference type="InterPro" id="IPR037522">
    <property type="entry name" value="HD_GYP_dom"/>
</dbReference>
<dbReference type="PANTHER" id="PTHR43155">
    <property type="entry name" value="CYCLIC DI-GMP PHOSPHODIESTERASE PA4108-RELATED"/>
    <property type="match status" value="1"/>
</dbReference>
<evidence type="ECO:0000313" key="6">
    <source>
        <dbReference type="Proteomes" id="UP000036923"/>
    </source>
</evidence>
<proteinExistence type="predicted"/>
<dbReference type="SMART" id="SM00267">
    <property type="entry name" value="GGDEF"/>
    <property type="match status" value="1"/>
</dbReference>
<keyword evidence="1" id="KW-0472">Membrane</keyword>
<dbReference type="STRING" id="398512.Bccel_1440"/>
<dbReference type="Pfam" id="PF00990">
    <property type="entry name" value="GGDEF"/>
    <property type="match status" value="1"/>
</dbReference>
<gene>
    <name evidence="5" type="ORF">Bccel_1440</name>
</gene>
<feature type="domain" description="HD-GYP" evidence="4">
    <location>
        <begin position="342"/>
        <end position="531"/>
    </location>
</feature>
<dbReference type="InterPro" id="IPR006674">
    <property type="entry name" value="HD_domain"/>
</dbReference>
<keyword evidence="1" id="KW-0812">Transmembrane</keyword>
<keyword evidence="5" id="KW-0378">Hydrolase</keyword>
<organism evidence="5 6">
    <name type="scientific">Pseudobacteroides cellulosolvens ATCC 35603 = DSM 2933</name>
    <dbReference type="NCBI Taxonomy" id="398512"/>
    <lineage>
        <taxon>Bacteria</taxon>
        <taxon>Bacillati</taxon>
        <taxon>Bacillota</taxon>
        <taxon>Clostridia</taxon>
        <taxon>Eubacteriales</taxon>
        <taxon>Oscillospiraceae</taxon>
        <taxon>Pseudobacteroides</taxon>
    </lineage>
</organism>
<dbReference type="EMBL" id="LGTC01000001">
    <property type="protein sequence ID" value="KNY26178.1"/>
    <property type="molecule type" value="Genomic_DNA"/>
</dbReference>
<sequence>MENTVINSGRKSDDIQNKTSMCSKLLAALKERISPLFFILLVIHVCIVVTQASNSLPIKLRAFAGIIEFGLSAFLSYRFGYLGMLLSMVTNGIAAVNMFIVSDQVAGVVATNTTYLPEKISRVTNSTAGLLLSLSATRIALIVASIMIAYTSEQGRKHIKRLEWLANIDGVTGVFNHRYFQSKLEEEIVKANEKDSTLGMIMIDLDNFKKFNDNYGHKAGDLLLSKTSEIFVNETREKDIVCRYGGDEFAILLPDANSEGILSVIERIRKSFAKMTGLEEYFSMLDKVTLSAGYSIYPALAKNKDDLIMQADSALYQAKNMGRNNVQLYRDIFEDIKYFFDSDEQLFGGLRALLGTVSAKDKYTLGHSERVMDYAVMIGRAMGLGGERIRLLKIAALLHDIGKVEIPESVLNKSGPLSEDDLKLLQKHPSYSADILEPLSGIDQLIDSIKHHHERFDGTGYPSRIKGNDIPLEARILCVADSFDAMLSDRPYRKGMKIDEVIEELQKNAGTQFDPYAVQAFLSTLNANYAV</sequence>
<dbReference type="PROSITE" id="PS51831">
    <property type="entry name" value="HD"/>
    <property type="match status" value="1"/>
</dbReference>
<feature type="transmembrane region" description="Helical" evidence="1">
    <location>
        <begin position="89"/>
        <end position="110"/>
    </location>
</feature>
<name>A0A0L6JKC4_9FIRM</name>
<reference evidence="6" key="1">
    <citation type="submission" date="2015-07" db="EMBL/GenBank/DDBJ databases">
        <title>Near-Complete Genome Sequence of the Cellulolytic Bacterium Bacteroides (Pseudobacteroides) cellulosolvens ATCC 35603.</title>
        <authorList>
            <person name="Dassa B."/>
            <person name="Utturkar S.M."/>
            <person name="Klingeman D.M."/>
            <person name="Hurt R.A."/>
            <person name="Keller M."/>
            <person name="Xu J."/>
            <person name="Reddy Y.H.K."/>
            <person name="Borovok I."/>
            <person name="Grinberg I.R."/>
            <person name="Lamed R."/>
            <person name="Zhivin O."/>
            <person name="Bayer E.A."/>
            <person name="Brown S.D."/>
        </authorList>
    </citation>
    <scope>NUCLEOTIDE SEQUENCE [LARGE SCALE GENOMIC DNA]</scope>
    <source>
        <strain evidence="6">DSM 2933</strain>
    </source>
</reference>
<dbReference type="InterPro" id="IPR003607">
    <property type="entry name" value="HD/PDEase_dom"/>
</dbReference>
<feature type="domain" description="GGDEF" evidence="2">
    <location>
        <begin position="196"/>
        <end position="331"/>
    </location>
</feature>
<dbReference type="SUPFAM" id="SSF55073">
    <property type="entry name" value="Nucleotide cyclase"/>
    <property type="match status" value="1"/>
</dbReference>
<feature type="transmembrane region" description="Helical" evidence="1">
    <location>
        <begin position="130"/>
        <end position="151"/>
    </location>
</feature>
<dbReference type="CDD" id="cd01949">
    <property type="entry name" value="GGDEF"/>
    <property type="match status" value="1"/>
</dbReference>
<comment type="caution">
    <text evidence="5">The sequence shown here is derived from an EMBL/GenBank/DDBJ whole genome shotgun (WGS) entry which is preliminary data.</text>
</comment>
<evidence type="ECO:0000259" key="2">
    <source>
        <dbReference type="PROSITE" id="PS50887"/>
    </source>
</evidence>
<dbReference type="PROSITE" id="PS51832">
    <property type="entry name" value="HD_GYP"/>
    <property type="match status" value="1"/>
</dbReference>
<dbReference type="FunFam" id="3.30.70.270:FF:000001">
    <property type="entry name" value="Diguanylate cyclase domain protein"/>
    <property type="match status" value="1"/>
</dbReference>
<dbReference type="RefSeq" id="WP_036943750.1">
    <property type="nucleotide sequence ID" value="NZ_JQKC01000023.1"/>
</dbReference>
<evidence type="ECO:0000259" key="3">
    <source>
        <dbReference type="PROSITE" id="PS51831"/>
    </source>
</evidence>
<dbReference type="eggNOG" id="COG3437">
    <property type="taxonomic scope" value="Bacteria"/>
</dbReference>
<dbReference type="OrthoDB" id="9804747at2"/>
<dbReference type="PANTHER" id="PTHR43155:SF2">
    <property type="entry name" value="CYCLIC DI-GMP PHOSPHODIESTERASE PA4108"/>
    <property type="match status" value="1"/>
</dbReference>
<dbReference type="PROSITE" id="PS50887">
    <property type="entry name" value="GGDEF"/>
    <property type="match status" value="1"/>
</dbReference>
<protein>
    <submittedName>
        <fullName evidence="5">Diguanylate cyclase and metal dependent phosphohydrolase</fullName>
    </submittedName>
</protein>
<feature type="transmembrane region" description="Helical" evidence="1">
    <location>
        <begin position="33"/>
        <end position="52"/>
    </location>
</feature>
<dbReference type="Pfam" id="PF13487">
    <property type="entry name" value="HD_5"/>
    <property type="match status" value="1"/>
</dbReference>
<evidence type="ECO:0000313" key="5">
    <source>
        <dbReference type="EMBL" id="KNY26178.1"/>
    </source>
</evidence>
<dbReference type="Proteomes" id="UP000036923">
    <property type="component" value="Unassembled WGS sequence"/>
</dbReference>
<evidence type="ECO:0000259" key="4">
    <source>
        <dbReference type="PROSITE" id="PS51832"/>
    </source>
</evidence>
<dbReference type="SMART" id="SM00471">
    <property type="entry name" value="HDc"/>
    <property type="match status" value="1"/>
</dbReference>
<dbReference type="Gene3D" id="3.30.70.270">
    <property type="match status" value="1"/>
</dbReference>
<dbReference type="CDD" id="cd00077">
    <property type="entry name" value="HDc"/>
    <property type="match status" value="1"/>
</dbReference>
<dbReference type="AlphaFoldDB" id="A0A0L6JKC4"/>
<evidence type="ECO:0000256" key="1">
    <source>
        <dbReference type="SAM" id="Phobius"/>
    </source>
</evidence>
<dbReference type="NCBIfam" id="TIGR00254">
    <property type="entry name" value="GGDEF"/>
    <property type="match status" value="1"/>
</dbReference>
<dbReference type="InterPro" id="IPR043128">
    <property type="entry name" value="Rev_trsase/Diguanyl_cyclase"/>
</dbReference>
<dbReference type="PATRIC" id="fig|398512.5.peg.1496"/>